<dbReference type="Proteomes" id="UP001597427">
    <property type="component" value="Unassembled WGS sequence"/>
</dbReference>
<feature type="repeat" description="TPR" evidence="3">
    <location>
        <begin position="134"/>
        <end position="167"/>
    </location>
</feature>
<dbReference type="InterPro" id="IPR019734">
    <property type="entry name" value="TPR_rpt"/>
</dbReference>
<dbReference type="SMART" id="SM00028">
    <property type="entry name" value="TPR"/>
    <property type="match status" value="6"/>
</dbReference>
<proteinExistence type="predicted"/>
<keyword evidence="2 3" id="KW-0802">TPR repeat</keyword>
<dbReference type="Pfam" id="PF13181">
    <property type="entry name" value="TPR_8"/>
    <property type="match status" value="1"/>
</dbReference>
<gene>
    <name evidence="4" type="ORF">ACFSR0_05135</name>
</gene>
<evidence type="ECO:0000256" key="2">
    <source>
        <dbReference type="ARBA" id="ARBA00022803"/>
    </source>
</evidence>
<dbReference type="InterPro" id="IPR051012">
    <property type="entry name" value="CellSynth/LPSAsmb/PSIAsmb"/>
</dbReference>
<protein>
    <submittedName>
        <fullName evidence="4">Tetratricopeptide repeat protein</fullName>
    </submittedName>
</protein>
<dbReference type="Gene3D" id="1.25.40.10">
    <property type="entry name" value="Tetratricopeptide repeat domain"/>
    <property type="match status" value="2"/>
</dbReference>
<keyword evidence="5" id="KW-1185">Reference proteome</keyword>
<evidence type="ECO:0000313" key="4">
    <source>
        <dbReference type="EMBL" id="MFD2728809.1"/>
    </source>
</evidence>
<dbReference type="RefSeq" id="WP_379980576.1">
    <property type="nucleotide sequence ID" value="NZ_JBHUMO010000034.1"/>
</dbReference>
<reference evidence="5" key="1">
    <citation type="journal article" date="2019" name="Int. J. Syst. Evol. Microbiol.">
        <title>The Global Catalogue of Microorganisms (GCM) 10K type strain sequencing project: providing services to taxonomists for standard genome sequencing and annotation.</title>
        <authorList>
            <consortium name="The Broad Institute Genomics Platform"/>
            <consortium name="The Broad Institute Genome Sequencing Center for Infectious Disease"/>
            <person name="Wu L."/>
            <person name="Ma J."/>
        </authorList>
    </citation>
    <scope>NUCLEOTIDE SEQUENCE [LARGE SCALE GENOMIC DNA]</scope>
    <source>
        <strain evidence="5">TISTR 932</strain>
    </source>
</reference>
<accession>A0ABW5TI94</accession>
<name>A0ABW5TI94_9ENTE</name>
<sequence length="419" mass="48327">MTESEKVLAALQNDDLASAQVALQTALRTDSKECLAELGEDLQQLGFLEESKEIFEDLVKKFPEEDTYHLPLAEIAIEDDDLEQAFTELEKIPKSSENYVAALLVTADLYQLLNIPEVSEAKLQEAQKIAPQEVLIPYALGELYLATDQFQKALDAFQQVRDTNNNPQLSEDILIEKIGYSLSMLGKFEEAIPFLEEAVKIKETDERLFQLALVLLQMKENEQAIYYLQKLRALNPQYQAVYLQLAQVLQEEEQIEEAQQIIEEGIHENPYQVELYYFASENAYRLHDIKKAEQFLKDALAIGERTDDTLLLLSNLYVEEGFFEEAIHAVAQMEDQDQPFALWNRAKAHSELEEFNEAANYYELANEHLHHEIDFMREYGIFLREEGRLEEAKRVLAHYLSHEPGDLEIQSILDDLSER</sequence>
<comment type="caution">
    <text evidence="4">The sequence shown here is derived from an EMBL/GenBank/DDBJ whole genome shotgun (WGS) entry which is preliminary data.</text>
</comment>
<dbReference type="PROSITE" id="PS50005">
    <property type="entry name" value="TPR"/>
    <property type="match status" value="1"/>
</dbReference>
<dbReference type="PANTHER" id="PTHR45586">
    <property type="entry name" value="TPR REPEAT-CONTAINING PROTEIN PA4667"/>
    <property type="match status" value="1"/>
</dbReference>
<organism evidence="4 5">
    <name type="scientific">Enterococcus camelliae</name>
    <dbReference type="NCBI Taxonomy" id="453959"/>
    <lineage>
        <taxon>Bacteria</taxon>
        <taxon>Bacillati</taxon>
        <taxon>Bacillota</taxon>
        <taxon>Bacilli</taxon>
        <taxon>Lactobacillales</taxon>
        <taxon>Enterococcaceae</taxon>
        <taxon>Enterococcus</taxon>
    </lineage>
</organism>
<evidence type="ECO:0000256" key="3">
    <source>
        <dbReference type="PROSITE-ProRule" id="PRU00339"/>
    </source>
</evidence>
<dbReference type="EMBL" id="JBHUMO010000034">
    <property type="protein sequence ID" value="MFD2728809.1"/>
    <property type="molecule type" value="Genomic_DNA"/>
</dbReference>
<keyword evidence="1" id="KW-0677">Repeat</keyword>
<dbReference type="InterPro" id="IPR011990">
    <property type="entry name" value="TPR-like_helical_dom_sf"/>
</dbReference>
<dbReference type="Pfam" id="PF25058">
    <property type="entry name" value="ARM_TT21"/>
    <property type="match status" value="1"/>
</dbReference>
<evidence type="ECO:0000256" key="1">
    <source>
        <dbReference type="ARBA" id="ARBA00022737"/>
    </source>
</evidence>
<evidence type="ECO:0000313" key="5">
    <source>
        <dbReference type="Proteomes" id="UP001597427"/>
    </source>
</evidence>
<dbReference type="SUPFAM" id="SSF48452">
    <property type="entry name" value="TPR-like"/>
    <property type="match status" value="3"/>
</dbReference>
<dbReference type="PANTHER" id="PTHR45586:SF1">
    <property type="entry name" value="LIPOPOLYSACCHARIDE ASSEMBLY PROTEIN B"/>
    <property type="match status" value="1"/>
</dbReference>
<dbReference type="Pfam" id="PF14559">
    <property type="entry name" value="TPR_19"/>
    <property type="match status" value="1"/>
</dbReference>